<evidence type="ECO:0000256" key="3">
    <source>
        <dbReference type="SAM" id="MobiDB-lite"/>
    </source>
</evidence>
<comment type="subcellular location">
    <subcellularLocation>
        <location evidence="1">Membrane</location>
    </subcellularLocation>
</comment>
<protein>
    <recommendedName>
        <fullName evidence="7">Mce protein</fullName>
    </recommendedName>
</protein>
<evidence type="ECO:0000256" key="4">
    <source>
        <dbReference type="SAM" id="Phobius"/>
    </source>
</evidence>
<organism evidence="5 6">
    <name type="scientific">Candidatus Mycobacterium methanotrophicum</name>
    <dbReference type="NCBI Taxonomy" id="2943498"/>
    <lineage>
        <taxon>Bacteria</taxon>
        <taxon>Bacillati</taxon>
        <taxon>Actinomycetota</taxon>
        <taxon>Actinomycetes</taxon>
        <taxon>Mycobacteriales</taxon>
        <taxon>Mycobacteriaceae</taxon>
        <taxon>Mycobacterium</taxon>
    </lineage>
</organism>
<keyword evidence="4" id="KW-0812">Transmembrane</keyword>
<dbReference type="Proteomes" id="UP001056610">
    <property type="component" value="Chromosome"/>
</dbReference>
<feature type="compositionally biased region" description="Low complexity" evidence="3">
    <location>
        <begin position="46"/>
        <end position="56"/>
    </location>
</feature>
<sequence length="232" mass="24006">MEGDAGASRLNLVDPAGAEVTTEAPETNADDVCAAAVDPQLDLEGEGAAADSSAAEPVSVGNERRPSRLRRRGMIGVCAVLVLLAAGAATGGYFALRAHHESQAVARDDAAAIAAAKDCVAATQAPDAAALPAAAQKIIECSTGDFGAQAALYSDGMLVQGYQAANVHIQVSDMRAAVERHYADGSVDLLVAVRVKVDNVAAQGQEYGYRLRVKMARDDGQYKIARLDQVAK</sequence>
<evidence type="ECO:0000256" key="1">
    <source>
        <dbReference type="ARBA" id="ARBA00004370"/>
    </source>
</evidence>
<keyword evidence="2 4" id="KW-0472">Membrane</keyword>
<evidence type="ECO:0000313" key="6">
    <source>
        <dbReference type="Proteomes" id="UP001056610"/>
    </source>
</evidence>
<evidence type="ECO:0008006" key="7">
    <source>
        <dbReference type="Google" id="ProtNLM"/>
    </source>
</evidence>
<dbReference type="RefSeq" id="WP_219068151.1">
    <property type="nucleotide sequence ID" value="NZ_CAJUXY010000031.1"/>
</dbReference>
<reference evidence="5" key="1">
    <citation type="submission" date="2022-05" db="EMBL/GenBank/DDBJ databases">
        <title>A methanotrophic Mycobacterium dominates a cave microbial ecosystem.</title>
        <authorList>
            <person name="Van Spanning R.J.M."/>
            <person name="Guan Q."/>
            <person name="Melkonian C."/>
            <person name="Gallant J."/>
            <person name="Polerecky L."/>
            <person name="Flot J.-F."/>
            <person name="Brandt B.W."/>
            <person name="Braster M."/>
            <person name="Iturbe Espinoza P."/>
            <person name="Aerts J."/>
            <person name="Meima-Franke M."/>
            <person name="Piersma S.R."/>
            <person name="Bunduc C."/>
            <person name="Ummels R."/>
            <person name="Pain A."/>
            <person name="Fleming E.J."/>
            <person name="van der Wel N."/>
            <person name="Gherman V.D."/>
            <person name="Sarbu S.M."/>
            <person name="Bodelier P.L.E."/>
            <person name="Bitter W."/>
        </authorList>
    </citation>
    <scope>NUCLEOTIDE SEQUENCE</scope>
    <source>
        <strain evidence="5">Sulfur Cave</strain>
    </source>
</reference>
<dbReference type="EMBL" id="CP097320">
    <property type="protein sequence ID" value="UQX10884.1"/>
    <property type="molecule type" value="Genomic_DNA"/>
</dbReference>
<keyword evidence="6" id="KW-1185">Reference proteome</keyword>
<feature type="region of interest" description="Disordered" evidence="3">
    <location>
        <begin position="45"/>
        <end position="66"/>
    </location>
</feature>
<keyword evidence="4" id="KW-1133">Transmembrane helix</keyword>
<dbReference type="PANTHER" id="PTHR37042">
    <property type="entry name" value="OUTER MEMBRANE PROTEIN RV1973"/>
    <property type="match status" value="1"/>
</dbReference>
<dbReference type="PANTHER" id="PTHR37042:SF4">
    <property type="entry name" value="OUTER MEMBRANE PROTEIN RV1973"/>
    <property type="match status" value="1"/>
</dbReference>
<feature type="transmembrane region" description="Helical" evidence="4">
    <location>
        <begin position="74"/>
        <end position="96"/>
    </location>
</feature>
<proteinExistence type="predicted"/>
<accession>A0ABY4QM66</accession>
<gene>
    <name evidence="5" type="ORF">M5I08_23565</name>
</gene>
<evidence type="ECO:0000256" key="2">
    <source>
        <dbReference type="ARBA" id="ARBA00023136"/>
    </source>
</evidence>
<name>A0ABY4QM66_9MYCO</name>
<feature type="region of interest" description="Disordered" evidence="3">
    <location>
        <begin position="1"/>
        <end position="31"/>
    </location>
</feature>
<evidence type="ECO:0000313" key="5">
    <source>
        <dbReference type="EMBL" id="UQX10884.1"/>
    </source>
</evidence>